<keyword evidence="1" id="KW-0560">Oxidoreductase</keyword>
<comment type="caution">
    <text evidence="5">The sequence shown here is derived from an EMBL/GenBank/DDBJ whole genome shotgun (WGS) entry which is preliminary data.</text>
</comment>
<accession>A0ABU0D8Y5</accession>
<dbReference type="InterPro" id="IPR013149">
    <property type="entry name" value="ADH-like_C"/>
</dbReference>
<dbReference type="Gene3D" id="3.40.50.720">
    <property type="entry name" value="NAD(P)-binding Rossmann-like Domain"/>
    <property type="match status" value="1"/>
</dbReference>
<name>A0ABU0D8Y5_9BACI</name>
<dbReference type="SUPFAM" id="SSF51735">
    <property type="entry name" value="NAD(P)-binding Rossmann-fold domains"/>
    <property type="match status" value="1"/>
</dbReference>
<dbReference type="Gene3D" id="3.90.180.10">
    <property type="entry name" value="Medium-chain alcohol dehydrogenases, catalytic domain"/>
    <property type="match status" value="1"/>
</dbReference>
<keyword evidence="2" id="KW-1133">Transmembrane helix</keyword>
<dbReference type="PANTHER" id="PTHR43401:SF3">
    <property type="entry name" value="L-GALACTONATE-5-DEHYDROGENASE"/>
    <property type="match status" value="1"/>
</dbReference>
<evidence type="ECO:0000313" key="5">
    <source>
        <dbReference type="EMBL" id="MDQ0344879.1"/>
    </source>
</evidence>
<protein>
    <submittedName>
        <fullName evidence="5">2-desacetyl-2-hydroxyethyl bacteriochlorophyllide A dehydrogenase</fullName>
    </submittedName>
</protein>
<dbReference type="InterPro" id="IPR036291">
    <property type="entry name" value="NAD(P)-bd_dom_sf"/>
</dbReference>
<dbReference type="InterPro" id="IPR011032">
    <property type="entry name" value="GroES-like_sf"/>
</dbReference>
<keyword evidence="2" id="KW-0472">Membrane</keyword>
<dbReference type="SUPFAM" id="SSF50129">
    <property type="entry name" value="GroES-like"/>
    <property type="match status" value="1"/>
</dbReference>
<gene>
    <name evidence="5" type="ORF">J2S14_003723</name>
</gene>
<dbReference type="InterPro" id="IPR050129">
    <property type="entry name" value="Zn_alcohol_dh"/>
</dbReference>
<dbReference type="InterPro" id="IPR013154">
    <property type="entry name" value="ADH-like_N"/>
</dbReference>
<evidence type="ECO:0000256" key="1">
    <source>
        <dbReference type="ARBA" id="ARBA00023002"/>
    </source>
</evidence>
<feature type="transmembrane region" description="Helical" evidence="2">
    <location>
        <begin position="163"/>
        <end position="181"/>
    </location>
</feature>
<dbReference type="Proteomes" id="UP001232343">
    <property type="component" value="Unassembled WGS sequence"/>
</dbReference>
<evidence type="ECO:0000256" key="2">
    <source>
        <dbReference type="SAM" id="Phobius"/>
    </source>
</evidence>
<dbReference type="EMBL" id="JAUSUO010000011">
    <property type="protein sequence ID" value="MDQ0344879.1"/>
    <property type="molecule type" value="Genomic_DNA"/>
</dbReference>
<evidence type="ECO:0000313" key="6">
    <source>
        <dbReference type="Proteomes" id="UP001232343"/>
    </source>
</evidence>
<proteinExistence type="predicted"/>
<dbReference type="RefSeq" id="WP_244681149.1">
    <property type="nucleotide sequence ID" value="NZ_JALIRM010000004.1"/>
</dbReference>
<evidence type="ECO:0000259" key="3">
    <source>
        <dbReference type="Pfam" id="PF00107"/>
    </source>
</evidence>
<dbReference type="Pfam" id="PF08240">
    <property type="entry name" value="ADH_N"/>
    <property type="match status" value="1"/>
</dbReference>
<dbReference type="PANTHER" id="PTHR43401">
    <property type="entry name" value="L-THREONINE 3-DEHYDROGENASE"/>
    <property type="match status" value="1"/>
</dbReference>
<keyword evidence="2" id="KW-0812">Transmembrane</keyword>
<sequence>MRSIICQEPYIFKMTNSEKTECHPGEALVQIKRIGICGTDLHAFRGNQPFFTYPRILGHELSGIVEKVNSDNSEIKVGDQVSILPYLECGKCFACRSGKTNCCSTLSVFGVHEDGGMREYISVPVDHLIETNNLTLDEAALIEPLSIGAHAVRRASLRKGEKVLVIGAGPIGLAVMTFAILEGATVVAMDINEERLKFCLSEIGVFDSIVPNEESITKLRGMFNGELPETVFDATGNVHSMNSSFQYPEQGGKLIFVGLVNDQITFSDPEFHRKELTLLSSRNATKDDFFYVKQSLEKSNININEFITHRCTFEELPSTFNEWLKSESKVIKAVVEI</sequence>
<dbReference type="CDD" id="cd08261">
    <property type="entry name" value="Zn_ADH7"/>
    <property type="match status" value="1"/>
</dbReference>
<evidence type="ECO:0000259" key="4">
    <source>
        <dbReference type="Pfam" id="PF08240"/>
    </source>
</evidence>
<dbReference type="Pfam" id="PF00107">
    <property type="entry name" value="ADH_zinc_N"/>
    <property type="match status" value="1"/>
</dbReference>
<feature type="domain" description="Alcohol dehydrogenase-like C-terminal" evidence="3">
    <location>
        <begin position="170"/>
        <end position="290"/>
    </location>
</feature>
<organism evidence="5 6">
    <name type="scientific">Lederbergia wuyishanensis</name>
    <dbReference type="NCBI Taxonomy" id="1347903"/>
    <lineage>
        <taxon>Bacteria</taxon>
        <taxon>Bacillati</taxon>
        <taxon>Bacillota</taxon>
        <taxon>Bacilli</taxon>
        <taxon>Bacillales</taxon>
        <taxon>Bacillaceae</taxon>
        <taxon>Lederbergia</taxon>
    </lineage>
</organism>
<keyword evidence="6" id="KW-1185">Reference proteome</keyword>
<feature type="domain" description="Alcohol dehydrogenase-like N-terminal" evidence="4">
    <location>
        <begin position="24"/>
        <end position="130"/>
    </location>
</feature>
<reference evidence="5 6" key="1">
    <citation type="submission" date="2023-07" db="EMBL/GenBank/DDBJ databases">
        <title>Genomic Encyclopedia of Type Strains, Phase IV (KMG-IV): sequencing the most valuable type-strain genomes for metagenomic binning, comparative biology and taxonomic classification.</title>
        <authorList>
            <person name="Goeker M."/>
        </authorList>
    </citation>
    <scope>NUCLEOTIDE SEQUENCE [LARGE SCALE GENOMIC DNA]</scope>
    <source>
        <strain evidence="5 6">DSM 27848</strain>
    </source>
</reference>